<sequence length="113" mass="13046">MVPEGVYTDDWDCEMSPSLLEGRESKTEDQPRKRIRPTSLAIIPLSSAADNCYESPSSSFVFTDLGYHASHTKFDLTQRKTEEEWNIHDLDGCRMAFCYEANCSMHHFVEQNY</sequence>
<evidence type="ECO:0000313" key="2">
    <source>
        <dbReference type="EMBL" id="KAJ7331656.1"/>
    </source>
</evidence>
<feature type="compositionally biased region" description="Basic and acidic residues" evidence="1">
    <location>
        <begin position="21"/>
        <end position="32"/>
    </location>
</feature>
<proteinExistence type="predicted"/>
<accession>A0A9W9YF57</accession>
<protein>
    <submittedName>
        <fullName evidence="2">Uncharacterized protein</fullName>
    </submittedName>
</protein>
<name>A0A9W9YF57_9CNID</name>
<evidence type="ECO:0000256" key="1">
    <source>
        <dbReference type="SAM" id="MobiDB-lite"/>
    </source>
</evidence>
<feature type="region of interest" description="Disordered" evidence="1">
    <location>
        <begin position="1"/>
        <end position="33"/>
    </location>
</feature>
<dbReference type="EMBL" id="MU827788">
    <property type="protein sequence ID" value="KAJ7331656.1"/>
    <property type="molecule type" value="Genomic_DNA"/>
</dbReference>
<dbReference type="Proteomes" id="UP001163046">
    <property type="component" value="Unassembled WGS sequence"/>
</dbReference>
<evidence type="ECO:0000313" key="3">
    <source>
        <dbReference type="Proteomes" id="UP001163046"/>
    </source>
</evidence>
<comment type="caution">
    <text evidence="2">The sequence shown here is derived from an EMBL/GenBank/DDBJ whole genome shotgun (WGS) entry which is preliminary data.</text>
</comment>
<reference evidence="2" key="1">
    <citation type="submission" date="2023-01" db="EMBL/GenBank/DDBJ databases">
        <title>Genome assembly of the deep-sea coral Lophelia pertusa.</title>
        <authorList>
            <person name="Herrera S."/>
            <person name="Cordes E."/>
        </authorList>
    </citation>
    <scope>NUCLEOTIDE SEQUENCE</scope>
    <source>
        <strain evidence="2">USNM1676648</strain>
        <tissue evidence="2">Polyp</tissue>
    </source>
</reference>
<organism evidence="2 3">
    <name type="scientific">Desmophyllum pertusum</name>
    <dbReference type="NCBI Taxonomy" id="174260"/>
    <lineage>
        <taxon>Eukaryota</taxon>
        <taxon>Metazoa</taxon>
        <taxon>Cnidaria</taxon>
        <taxon>Anthozoa</taxon>
        <taxon>Hexacorallia</taxon>
        <taxon>Scleractinia</taxon>
        <taxon>Caryophylliina</taxon>
        <taxon>Caryophylliidae</taxon>
        <taxon>Desmophyllum</taxon>
    </lineage>
</organism>
<dbReference type="AlphaFoldDB" id="A0A9W9YF57"/>
<gene>
    <name evidence="2" type="ORF">OS493_019248</name>
</gene>
<keyword evidence="3" id="KW-1185">Reference proteome</keyword>